<dbReference type="OrthoDB" id="5241602at2759"/>
<evidence type="ECO:0000313" key="3">
    <source>
        <dbReference type="Proteomes" id="UP000310108"/>
    </source>
</evidence>
<feature type="signal peptide" evidence="1">
    <location>
        <begin position="1"/>
        <end position="20"/>
    </location>
</feature>
<dbReference type="Proteomes" id="UP000310108">
    <property type="component" value="Unassembled WGS sequence"/>
</dbReference>
<protein>
    <submittedName>
        <fullName evidence="2">Uncharacterized protein</fullName>
    </submittedName>
</protein>
<gene>
    <name evidence="2" type="ORF">CTA1_11924</name>
</gene>
<dbReference type="EMBL" id="PJEX01000073">
    <property type="protein sequence ID" value="TKW56259.1"/>
    <property type="molecule type" value="Genomic_DNA"/>
</dbReference>
<organism evidence="2 3">
    <name type="scientific">Colletotrichum tanaceti</name>
    <dbReference type="NCBI Taxonomy" id="1306861"/>
    <lineage>
        <taxon>Eukaryota</taxon>
        <taxon>Fungi</taxon>
        <taxon>Dikarya</taxon>
        <taxon>Ascomycota</taxon>
        <taxon>Pezizomycotina</taxon>
        <taxon>Sordariomycetes</taxon>
        <taxon>Hypocreomycetidae</taxon>
        <taxon>Glomerellales</taxon>
        <taxon>Glomerellaceae</taxon>
        <taxon>Colletotrichum</taxon>
        <taxon>Colletotrichum destructivum species complex</taxon>
    </lineage>
</organism>
<evidence type="ECO:0000256" key="1">
    <source>
        <dbReference type="SAM" id="SignalP"/>
    </source>
</evidence>
<keyword evidence="1" id="KW-0732">Signal</keyword>
<name>A0A4U6XKW4_9PEZI</name>
<proteinExistence type="predicted"/>
<accession>A0A4U6XKW4</accession>
<feature type="chain" id="PRO_5020295341" evidence="1">
    <location>
        <begin position="21"/>
        <end position="206"/>
    </location>
</feature>
<keyword evidence="3" id="KW-1185">Reference proteome</keyword>
<sequence length="206" mass="21185">MSPSLIKLFLAATSATAVLALTPVEDLANKVHVPVSLMVDVLNAPDYTKIDIGEWAGLLKQPVEAVRAWPEDVKAYVLAEISTEVSLAIAPKDESRELVAVKAEPRELVARAETVRRIERQLLSVHNARVQSGRSKCFQNIPCGACVIAAGFAGTAGIAGCVGAAFTAIGGTAGTATPIVISALIECGAKAAGVTSAAIGACHTAL</sequence>
<dbReference type="AlphaFoldDB" id="A0A4U6XKW4"/>
<reference evidence="2 3" key="1">
    <citation type="journal article" date="2019" name="PLoS ONE">
        <title>Comparative genome analysis indicates high evolutionary potential of pathogenicity genes in Colletotrichum tanaceti.</title>
        <authorList>
            <person name="Lelwala R.V."/>
            <person name="Korhonen P.K."/>
            <person name="Young N.D."/>
            <person name="Scott J.B."/>
            <person name="Ades P.A."/>
            <person name="Gasser R.B."/>
            <person name="Taylor P.W.J."/>
        </authorList>
    </citation>
    <scope>NUCLEOTIDE SEQUENCE [LARGE SCALE GENOMIC DNA]</scope>
    <source>
        <strain evidence="2">BRIP57314</strain>
    </source>
</reference>
<comment type="caution">
    <text evidence="2">The sequence shown here is derived from an EMBL/GenBank/DDBJ whole genome shotgun (WGS) entry which is preliminary data.</text>
</comment>
<evidence type="ECO:0000313" key="2">
    <source>
        <dbReference type="EMBL" id="TKW56259.1"/>
    </source>
</evidence>